<feature type="domain" description="MurNAc-LAA" evidence="3">
    <location>
        <begin position="364"/>
        <end position="481"/>
    </location>
</feature>
<dbReference type="InterPro" id="IPR012854">
    <property type="entry name" value="Cu_amine_oxidase-like_N"/>
</dbReference>
<keyword evidence="1 4" id="KW-0378">Hydrolase</keyword>
<dbReference type="PANTHER" id="PTHR30404">
    <property type="entry name" value="N-ACETYLMURAMOYL-L-ALANINE AMIDASE"/>
    <property type="match status" value="1"/>
</dbReference>
<dbReference type="PROSITE" id="PS51257">
    <property type="entry name" value="PROKAR_LIPOPROTEIN"/>
    <property type="match status" value="1"/>
</dbReference>
<dbReference type="InterPro" id="IPR021731">
    <property type="entry name" value="AMIN_dom"/>
</dbReference>
<gene>
    <name evidence="4" type="ORF">KCX82_16285</name>
</gene>
<dbReference type="Gene3D" id="3.40.630.40">
    <property type="entry name" value="Zn-dependent exopeptidases"/>
    <property type="match status" value="1"/>
</dbReference>
<evidence type="ECO:0000259" key="3">
    <source>
        <dbReference type="SMART" id="SM00646"/>
    </source>
</evidence>
<keyword evidence="2" id="KW-0732">Signal</keyword>
<dbReference type="PANTHER" id="PTHR30404:SF0">
    <property type="entry name" value="N-ACETYLMURAMOYL-L-ALANINE AMIDASE AMIC"/>
    <property type="match status" value="1"/>
</dbReference>
<evidence type="ECO:0000313" key="5">
    <source>
        <dbReference type="Proteomes" id="UP000675664"/>
    </source>
</evidence>
<dbReference type="Proteomes" id="UP000675664">
    <property type="component" value="Unassembled WGS sequence"/>
</dbReference>
<dbReference type="RefSeq" id="WP_227019580.1">
    <property type="nucleotide sequence ID" value="NZ_JAGSND010000013.1"/>
</dbReference>
<accession>A0A8J7W5I7</accession>
<evidence type="ECO:0000313" key="4">
    <source>
        <dbReference type="EMBL" id="MBR0599446.1"/>
    </source>
</evidence>
<dbReference type="InterPro" id="IPR036582">
    <property type="entry name" value="Mao_N_sf"/>
</dbReference>
<reference evidence="4" key="1">
    <citation type="submission" date="2021-04" db="EMBL/GenBank/DDBJ databases">
        <title>Sinoanaerobacter chloroacetimidivorans sp. nov., an obligate anaerobic bacterium isolated from anaerobic sludge.</title>
        <authorList>
            <person name="Bao Y."/>
        </authorList>
    </citation>
    <scope>NUCLEOTIDE SEQUENCE</scope>
    <source>
        <strain evidence="4">BAD-6</strain>
    </source>
</reference>
<feature type="chain" id="PRO_5035290963" evidence="2">
    <location>
        <begin position="28"/>
        <end position="490"/>
    </location>
</feature>
<dbReference type="InterPro" id="IPR050695">
    <property type="entry name" value="N-acetylmuramoyl_amidase_3"/>
</dbReference>
<dbReference type="Gene3D" id="3.30.457.10">
    <property type="entry name" value="Copper amine oxidase-like, N-terminal domain"/>
    <property type="match status" value="1"/>
</dbReference>
<dbReference type="Pfam" id="PF01520">
    <property type="entry name" value="Amidase_3"/>
    <property type="match status" value="1"/>
</dbReference>
<dbReference type="GO" id="GO:0030288">
    <property type="term" value="C:outer membrane-bounded periplasmic space"/>
    <property type="evidence" value="ECO:0007669"/>
    <property type="project" value="TreeGrafter"/>
</dbReference>
<dbReference type="InterPro" id="IPR002508">
    <property type="entry name" value="MurNAc-LAA_cat"/>
</dbReference>
<dbReference type="SUPFAM" id="SSF53187">
    <property type="entry name" value="Zn-dependent exopeptidases"/>
    <property type="match status" value="1"/>
</dbReference>
<dbReference type="GO" id="GO:0008745">
    <property type="term" value="F:N-acetylmuramoyl-L-alanine amidase activity"/>
    <property type="evidence" value="ECO:0007669"/>
    <property type="project" value="UniProtKB-EC"/>
</dbReference>
<dbReference type="CDD" id="cd02696">
    <property type="entry name" value="MurNAc-LAA"/>
    <property type="match status" value="1"/>
</dbReference>
<reference evidence="4" key="2">
    <citation type="submission" date="2021-04" db="EMBL/GenBank/DDBJ databases">
        <authorList>
            <person name="Liu J."/>
        </authorList>
    </citation>
    <scope>NUCLEOTIDE SEQUENCE</scope>
    <source>
        <strain evidence="4">BAD-6</strain>
    </source>
</reference>
<keyword evidence="5" id="KW-1185">Reference proteome</keyword>
<comment type="caution">
    <text evidence="4">The sequence shown here is derived from an EMBL/GenBank/DDBJ whole genome shotgun (WGS) entry which is preliminary data.</text>
</comment>
<dbReference type="Pfam" id="PF11741">
    <property type="entry name" value="AMIN"/>
    <property type="match status" value="1"/>
</dbReference>
<feature type="signal peptide" evidence="2">
    <location>
        <begin position="1"/>
        <end position="27"/>
    </location>
</feature>
<dbReference type="EMBL" id="JAGSND010000013">
    <property type="protein sequence ID" value="MBR0599446.1"/>
    <property type="molecule type" value="Genomic_DNA"/>
</dbReference>
<dbReference type="SMART" id="SM00646">
    <property type="entry name" value="Ami_3"/>
    <property type="match status" value="1"/>
</dbReference>
<name>A0A8J7W5I7_9FIRM</name>
<dbReference type="EC" id="3.5.1.28" evidence="4"/>
<evidence type="ECO:0000256" key="1">
    <source>
        <dbReference type="ARBA" id="ARBA00022801"/>
    </source>
</evidence>
<evidence type="ECO:0000256" key="2">
    <source>
        <dbReference type="SAM" id="SignalP"/>
    </source>
</evidence>
<dbReference type="SUPFAM" id="SSF55383">
    <property type="entry name" value="Copper amine oxidase, domain N"/>
    <property type="match status" value="1"/>
</dbReference>
<dbReference type="GO" id="GO:0009253">
    <property type="term" value="P:peptidoglycan catabolic process"/>
    <property type="evidence" value="ECO:0007669"/>
    <property type="project" value="InterPro"/>
</dbReference>
<organism evidence="4 5">
    <name type="scientific">Sinanaerobacter chloroacetimidivorans</name>
    <dbReference type="NCBI Taxonomy" id="2818044"/>
    <lineage>
        <taxon>Bacteria</taxon>
        <taxon>Bacillati</taxon>
        <taxon>Bacillota</taxon>
        <taxon>Clostridia</taxon>
        <taxon>Peptostreptococcales</taxon>
        <taxon>Anaerovoracaceae</taxon>
        <taxon>Sinanaerobacter</taxon>
    </lineage>
</organism>
<sequence length="490" mass="53488">MDKKVRFGRRILYIMMLVLLGTGCVSAAGTADITQSDIDAGIAFCKEYPVTLQVDGKTVQAEVPPIIVKEKTLIPARAVFENMGATVTWDEGARLVEVTLGSSNVKLTIDSKTAFVDGVQKTMDVPAMIINDKTLIPVRFVAESLACSVNWDDAKRIVKISSPEVKTTTPITSITVEEQADFYRIVVQGEGIIEGYKTSAYDNPDRFGIDMKGVTLNIENSGIDSKNEIFSAIRYSQFDSKTVRLVVDLEEKVVGKVTLSSDKQSLFIDFSKKQNSIPSNPGGVTSYGHEYVDWRASGKLVVIDPGHGGKDTGSQGKENGVEILNEKDINLDVALRLNSMLKEAGVSTYILRETDKTITLYDRPALANAANGDLYISVHNNSSEGSSANGVEVYYNSKSNESDYGIYSKHLAEVAQTELVKALGIRDRGAKSEPAYAVLNKTQMPAIIIEGAFLSNPDNLKLMLTDEFREKYAYAAAKAIIQILNESVSE</sequence>
<dbReference type="Gene3D" id="2.60.40.3500">
    <property type="match status" value="1"/>
</dbReference>
<protein>
    <submittedName>
        <fullName evidence="4">N-acetylmuramoyl-L-alanine amidase</fullName>
        <ecNumber evidence="4">3.5.1.28</ecNumber>
    </submittedName>
</protein>
<dbReference type="Pfam" id="PF07833">
    <property type="entry name" value="Cu_amine_oxidN1"/>
    <property type="match status" value="1"/>
</dbReference>
<proteinExistence type="predicted"/>
<dbReference type="AlphaFoldDB" id="A0A8J7W5I7"/>